<proteinExistence type="predicted"/>
<gene>
    <name evidence="1" type="ORF">CANVERA_P1141</name>
</gene>
<dbReference type="EMBL" id="CANTUO010000001">
    <property type="protein sequence ID" value="CAI5756623.1"/>
    <property type="molecule type" value="Genomic_DNA"/>
</dbReference>
<accession>A0A9W4TS06</accession>
<dbReference type="Proteomes" id="UP001152885">
    <property type="component" value="Unassembled WGS sequence"/>
</dbReference>
<sequence>MDNEYYYQTIPPSYQRSLIPFTRDLTEIPDTQRTMYKNIDILIAPTLPALQRGVFEASKKTGLISSDIISKYYIMENSVIHLCKDLEKLILQTWTFGADSRIYAEQFILAYDLAFVDLPFLGKTQIDEFEIRILKDLYVDLFSNRKIIKMALGKCHQIIVKKDREQFHQQITRIVRNKYGYNITYNSENFSSALFTLTLLIYIDKMRPCIEPINFVTNKIKSKTSRLKFKFRL</sequence>
<name>A0A9W4TS06_9ASCO</name>
<evidence type="ECO:0000313" key="1">
    <source>
        <dbReference type="EMBL" id="CAI5756623.1"/>
    </source>
</evidence>
<comment type="caution">
    <text evidence="1">The sequence shown here is derived from an EMBL/GenBank/DDBJ whole genome shotgun (WGS) entry which is preliminary data.</text>
</comment>
<reference evidence="1" key="1">
    <citation type="submission" date="2022-12" db="EMBL/GenBank/DDBJ databases">
        <authorList>
            <person name="Brejova B."/>
        </authorList>
    </citation>
    <scope>NUCLEOTIDE SEQUENCE</scope>
</reference>
<protein>
    <submittedName>
        <fullName evidence="1">Uncharacterized protein</fullName>
    </submittedName>
</protein>
<evidence type="ECO:0000313" key="2">
    <source>
        <dbReference type="Proteomes" id="UP001152885"/>
    </source>
</evidence>
<keyword evidence="2" id="KW-1185">Reference proteome</keyword>
<dbReference type="OrthoDB" id="4010102at2759"/>
<dbReference type="AlphaFoldDB" id="A0A9W4TS06"/>
<organism evidence="1 2">
    <name type="scientific">Candida verbasci</name>
    <dbReference type="NCBI Taxonomy" id="1227364"/>
    <lineage>
        <taxon>Eukaryota</taxon>
        <taxon>Fungi</taxon>
        <taxon>Dikarya</taxon>
        <taxon>Ascomycota</taxon>
        <taxon>Saccharomycotina</taxon>
        <taxon>Pichiomycetes</taxon>
        <taxon>Debaryomycetaceae</taxon>
        <taxon>Candida/Lodderomyces clade</taxon>
        <taxon>Candida</taxon>
    </lineage>
</organism>